<evidence type="ECO:0000256" key="1">
    <source>
        <dbReference type="SAM" id="MobiDB-lite"/>
    </source>
</evidence>
<feature type="region of interest" description="Disordered" evidence="1">
    <location>
        <begin position="167"/>
        <end position="191"/>
    </location>
</feature>
<feature type="compositionally biased region" description="Low complexity" evidence="1">
    <location>
        <begin position="97"/>
        <end position="114"/>
    </location>
</feature>
<feature type="region of interest" description="Disordered" evidence="1">
    <location>
        <begin position="85"/>
        <end position="155"/>
    </location>
</feature>
<evidence type="ECO:0000313" key="3">
    <source>
        <dbReference type="Proteomes" id="UP000812966"/>
    </source>
</evidence>
<feature type="compositionally biased region" description="Low complexity" evidence="1">
    <location>
        <begin position="124"/>
        <end position="155"/>
    </location>
</feature>
<organism evidence="2 3">
    <name type="scientific">Filobasidium floriforme</name>
    <dbReference type="NCBI Taxonomy" id="5210"/>
    <lineage>
        <taxon>Eukaryota</taxon>
        <taxon>Fungi</taxon>
        <taxon>Dikarya</taxon>
        <taxon>Basidiomycota</taxon>
        <taxon>Agaricomycotina</taxon>
        <taxon>Tremellomycetes</taxon>
        <taxon>Filobasidiales</taxon>
        <taxon>Filobasidiaceae</taxon>
        <taxon>Filobasidium</taxon>
    </lineage>
</organism>
<feature type="region of interest" description="Disordered" evidence="1">
    <location>
        <begin position="491"/>
        <end position="522"/>
    </location>
</feature>
<name>A0A8K0JN84_9TREE</name>
<evidence type="ECO:0000313" key="2">
    <source>
        <dbReference type="EMBL" id="KAG7553660.1"/>
    </source>
</evidence>
<accession>A0A8K0JN84</accession>
<comment type="caution">
    <text evidence="2">The sequence shown here is derived from an EMBL/GenBank/DDBJ whole genome shotgun (WGS) entry which is preliminary data.</text>
</comment>
<gene>
    <name evidence="2" type="ORF">FFLO_02945</name>
</gene>
<dbReference type="AlphaFoldDB" id="A0A8K0JN84"/>
<dbReference type="Proteomes" id="UP000812966">
    <property type="component" value="Unassembled WGS sequence"/>
</dbReference>
<sequence length="522" mass="54958">MPALVQPHSSMHMQDPDPATTPWETSFHFKTSLGKRQRDGDDEGGVFSNANTAHLHDAGMGGGVGIAGGNVMGIALGQEGGDRGSLGRFGMKRLKSTSDTPSSFSLSSSSSSPYQPNPPAFLHTTSSSTFPFASSSMTNTTTANTTTTPTPTTTCPTYSPNPFFPTAASSVSTPGLPSGSDNRSSQNGVSSFFGNANTNALGNAYPTPGPSTDYALIPGTGSLSLQLHPHHNHDSNNYNTEDGMDVGMEMDAQDMEDPFSAHPNAPPPSLYSMASSGMGGGEIGLAPGPSTYDAIRHQNQLGNLQQTVETPQGQNPAVTPHLGEGTKSSVSVSPNDGYAEPYWREGIRGLSSVGLREDNEGSPGKCTGLEFANEGRGTRARMRMGAEMGSHLDQGYNHTHNQYIQQNRGKEMGVADLDLGRSVAMAMGMGVDSRMTHGDVEMDTSPVFSHLRLPQPSPVDPNFIPTVLTDHPGLPTTPVAPTFDIAPSAPVNTPATTPTRQNAVPNLFMTGTHNNPSRTRQM</sequence>
<proteinExistence type="predicted"/>
<feature type="region of interest" description="Disordered" evidence="1">
    <location>
        <begin position="1"/>
        <end position="25"/>
    </location>
</feature>
<reference evidence="2" key="1">
    <citation type="submission" date="2020-04" db="EMBL/GenBank/DDBJ databases">
        <title>Analysis of mating type loci in Filobasidium floriforme.</title>
        <authorList>
            <person name="Nowrousian M."/>
        </authorList>
    </citation>
    <scope>NUCLEOTIDE SEQUENCE</scope>
    <source>
        <strain evidence="2">CBS 6242</strain>
    </source>
</reference>
<protein>
    <submittedName>
        <fullName evidence="2">Uncharacterized protein</fullName>
    </submittedName>
</protein>
<keyword evidence="3" id="KW-1185">Reference proteome</keyword>
<feature type="region of interest" description="Disordered" evidence="1">
    <location>
        <begin position="309"/>
        <end position="334"/>
    </location>
</feature>
<dbReference type="EMBL" id="JABELV010000050">
    <property type="protein sequence ID" value="KAG7553660.1"/>
    <property type="molecule type" value="Genomic_DNA"/>
</dbReference>